<dbReference type="AlphaFoldDB" id="U2ZYZ6"/>
<feature type="transmembrane region" description="Helical" evidence="1">
    <location>
        <begin position="7"/>
        <end position="26"/>
    </location>
</feature>
<dbReference type="RefSeq" id="WP_021691432.1">
    <property type="nucleotide sequence ID" value="NZ_BASZ01000010.1"/>
</dbReference>
<dbReference type="Proteomes" id="UP000016568">
    <property type="component" value="Unassembled WGS sequence"/>
</dbReference>
<keyword evidence="1" id="KW-1133">Transmembrane helix</keyword>
<keyword evidence="1" id="KW-0472">Membrane</keyword>
<feature type="transmembrane region" description="Helical" evidence="1">
    <location>
        <begin position="32"/>
        <end position="53"/>
    </location>
</feature>
<protein>
    <submittedName>
        <fullName evidence="2">Uncharacterized protein</fullName>
    </submittedName>
</protein>
<comment type="caution">
    <text evidence="2">The sequence shown here is derived from an EMBL/GenBank/DDBJ whole genome shotgun (WGS) entry which is preliminary data.</text>
</comment>
<accession>U2ZYZ6</accession>
<evidence type="ECO:0000313" key="2">
    <source>
        <dbReference type="EMBL" id="GAD50614.1"/>
    </source>
</evidence>
<dbReference type="KEGG" id="ntd:EGO55_07360"/>
<name>U2ZYZ6_9SPHN</name>
<gene>
    <name evidence="2" type="ORF">NT2_10_00590</name>
</gene>
<reference evidence="2 3" key="1">
    <citation type="submission" date="2013-09" db="EMBL/GenBank/DDBJ databases">
        <title>Whole genome shotgun sequence of Novosphingobium tardaugens NBRC 16725.</title>
        <authorList>
            <person name="Isaki S."/>
            <person name="Hosoyama A."/>
            <person name="Tsuchikane K."/>
            <person name="Katsumata H."/>
            <person name="Ando Y."/>
            <person name="Yamazaki S."/>
            <person name="Fujita N."/>
        </authorList>
    </citation>
    <scope>NUCLEOTIDE SEQUENCE [LARGE SCALE GENOMIC DNA]</scope>
    <source>
        <strain evidence="2 3">NBRC 16725</strain>
    </source>
</reference>
<evidence type="ECO:0000256" key="1">
    <source>
        <dbReference type="SAM" id="Phobius"/>
    </source>
</evidence>
<evidence type="ECO:0000313" key="3">
    <source>
        <dbReference type="Proteomes" id="UP000016568"/>
    </source>
</evidence>
<keyword evidence="1" id="KW-0812">Transmembrane</keyword>
<keyword evidence="3" id="KW-1185">Reference proteome</keyword>
<dbReference type="EMBL" id="BASZ01000010">
    <property type="protein sequence ID" value="GAD50614.1"/>
    <property type="molecule type" value="Genomic_DNA"/>
</dbReference>
<organism evidence="2 3">
    <name type="scientific">Caenibius tardaugens NBRC 16725</name>
    <dbReference type="NCBI Taxonomy" id="1219035"/>
    <lineage>
        <taxon>Bacteria</taxon>
        <taxon>Pseudomonadati</taxon>
        <taxon>Pseudomonadota</taxon>
        <taxon>Alphaproteobacteria</taxon>
        <taxon>Sphingomonadales</taxon>
        <taxon>Erythrobacteraceae</taxon>
        <taxon>Caenibius</taxon>
    </lineage>
</organism>
<sequence length="59" mass="7179">MNLKRVMVDAIGYASMVPFFMLYNYLERVRDDYVAVLIPFIAFLPIAAIWRFYYRKYSR</sequence>
<proteinExistence type="predicted"/>